<proteinExistence type="inferred from homology"/>
<dbReference type="SUPFAM" id="SSF53271">
    <property type="entry name" value="PRTase-like"/>
    <property type="match status" value="2"/>
</dbReference>
<dbReference type="PANTHER" id="PTHR10210">
    <property type="entry name" value="RIBOSE-PHOSPHATE DIPHOSPHOKINASE FAMILY MEMBER"/>
    <property type="match status" value="1"/>
</dbReference>
<comment type="similarity">
    <text evidence="8">Belongs to the ribose-phosphate pyrophosphokinase family.</text>
</comment>
<protein>
    <recommendedName>
        <fullName evidence="1">ribose-phosphate diphosphokinase</fullName>
        <ecNumber evidence="1">2.7.6.1</ecNumber>
    </recommendedName>
</protein>
<evidence type="ECO:0000259" key="10">
    <source>
        <dbReference type="Pfam" id="PF13793"/>
    </source>
</evidence>
<dbReference type="Gene3D" id="3.40.50.2020">
    <property type="match status" value="2"/>
</dbReference>
<keyword evidence="3 8" id="KW-0545">Nucleotide biosynthesis</keyword>
<evidence type="ECO:0000256" key="7">
    <source>
        <dbReference type="ARBA" id="ARBA00049535"/>
    </source>
</evidence>
<keyword evidence="2" id="KW-0808">Transferase</keyword>
<dbReference type="GO" id="GO:0016301">
    <property type="term" value="F:kinase activity"/>
    <property type="evidence" value="ECO:0007669"/>
    <property type="project" value="UniProtKB-KW"/>
</dbReference>
<feature type="domain" description="Phosphoribosyltransferase" evidence="9">
    <location>
        <begin position="149"/>
        <end position="260"/>
    </location>
</feature>
<comment type="catalytic activity">
    <reaction evidence="7">
        <text>D-ribose 5-phosphate + ATP = 5-phospho-alpha-D-ribose 1-diphosphate + AMP + H(+)</text>
        <dbReference type="Rhea" id="RHEA:15609"/>
        <dbReference type="ChEBI" id="CHEBI:15378"/>
        <dbReference type="ChEBI" id="CHEBI:30616"/>
        <dbReference type="ChEBI" id="CHEBI:58017"/>
        <dbReference type="ChEBI" id="CHEBI:78346"/>
        <dbReference type="ChEBI" id="CHEBI:456215"/>
        <dbReference type="EC" id="2.7.6.1"/>
    </reaction>
</comment>
<dbReference type="SMART" id="SM01400">
    <property type="entry name" value="Pribosyltran_N"/>
    <property type="match status" value="1"/>
</dbReference>
<dbReference type="Pfam" id="PF13793">
    <property type="entry name" value="Pribosyltran_N"/>
    <property type="match status" value="1"/>
</dbReference>
<dbReference type="GO" id="GO:0002189">
    <property type="term" value="C:ribose phosphate diphosphokinase complex"/>
    <property type="evidence" value="ECO:0007669"/>
    <property type="project" value="TreeGrafter"/>
</dbReference>
<evidence type="ECO:0000313" key="12">
    <source>
        <dbReference type="Proteomes" id="UP000242469"/>
    </source>
</evidence>
<evidence type="ECO:0000313" key="11">
    <source>
        <dbReference type="EMBL" id="SDZ98907.1"/>
    </source>
</evidence>
<organism evidence="11 12">
    <name type="scientific">Marinobacterium iners DSM 11526</name>
    <dbReference type="NCBI Taxonomy" id="1122198"/>
    <lineage>
        <taxon>Bacteria</taxon>
        <taxon>Pseudomonadati</taxon>
        <taxon>Pseudomonadota</taxon>
        <taxon>Gammaproteobacteria</taxon>
        <taxon>Oceanospirillales</taxon>
        <taxon>Oceanospirillaceae</taxon>
        <taxon>Marinobacterium</taxon>
    </lineage>
</organism>
<sequence length="298" mass="33251">MSILLFNPDSDPALASQLARLLDAQAGVLEQRRFPDGESYLRVHTECKGRRCVILCNLFHPDERLLRLLFLADTLREMGASEVGLVTPYLAYMRQDKRFKPGECVSSRPFARLLSEAFDYLVTVDPHLHRYHSLDEIYTIPSRVVQAAPLIAHWIGQHIRDPLLIGPDSESEQWVSHVAGLAGVPFQILQKERRGDYDVSISLPDLEQGQQCTPVLVDDIISSGRTMLETLSHLQSAGLPRATIIGVHGIFAGDAYTRLTQIADVVTTACIPHLSNQIDIAPPIAEAVRELMQQRDTD</sequence>
<dbReference type="EMBL" id="FNRJ01000001">
    <property type="protein sequence ID" value="SDZ98907.1"/>
    <property type="molecule type" value="Genomic_DNA"/>
</dbReference>
<evidence type="ECO:0000259" key="9">
    <source>
        <dbReference type="Pfam" id="PF00156"/>
    </source>
</evidence>
<name>A0A1H3XHN2_9GAMM</name>
<evidence type="ECO:0000256" key="6">
    <source>
        <dbReference type="ARBA" id="ARBA00022840"/>
    </source>
</evidence>
<keyword evidence="12" id="KW-1185">Reference proteome</keyword>
<dbReference type="GO" id="GO:0006015">
    <property type="term" value="P:5-phosphoribose 1-diphosphate biosynthetic process"/>
    <property type="evidence" value="ECO:0007669"/>
    <property type="project" value="TreeGrafter"/>
</dbReference>
<dbReference type="Pfam" id="PF00156">
    <property type="entry name" value="Pribosyltran"/>
    <property type="match status" value="1"/>
</dbReference>
<feature type="domain" description="Ribose-phosphate pyrophosphokinase N-terminal" evidence="10">
    <location>
        <begin position="4"/>
        <end position="117"/>
    </location>
</feature>
<gene>
    <name evidence="11" type="ORF">SAMN02745729_101155</name>
</gene>
<keyword evidence="6" id="KW-0067">ATP-binding</keyword>
<accession>A0A1H3XHN2</accession>
<dbReference type="InterPro" id="IPR005946">
    <property type="entry name" value="Rib-P_diPkinase"/>
</dbReference>
<dbReference type="GO" id="GO:0005524">
    <property type="term" value="F:ATP binding"/>
    <property type="evidence" value="ECO:0007669"/>
    <property type="project" value="UniProtKB-KW"/>
</dbReference>
<dbReference type="InterPro" id="IPR029057">
    <property type="entry name" value="PRTase-like"/>
</dbReference>
<dbReference type="EC" id="2.7.6.1" evidence="1"/>
<dbReference type="OrthoDB" id="324294at2"/>
<dbReference type="GO" id="GO:0006164">
    <property type="term" value="P:purine nucleotide biosynthetic process"/>
    <property type="evidence" value="ECO:0007669"/>
    <property type="project" value="TreeGrafter"/>
</dbReference>
<dbReference type="STRING" id="1122198.SAMN02745729_101155"/>
<dbReference type="PANTHER" id="PTHR10210:SF32">
    <property type="entry name" value="RIBOSE-PHOSPHATE PYROPHOSPHOKINASE 2"/>
    <property type="match status" value="1"/>
</dbReference>
<evidence type="ECO:0000256" key="1">
    <source>
        <dbReference type="ARBA" id="ARBA00013247"/>
    </source>
</evidence>
<dbReference type="AlphaFoldDB" id="A0A1H3XHN2"/>
<dbReference type="RefSeq" id="WP_091821548.1">
    <property type="nucleotide sequence ID" value="NZ_FNRJ01000001.1"/>
</dbReference>
<evidence type="ECO:0000256" key="4">
    <source>
        <dbReference type="ARBA" id="ARBA00022741"/>
    </source>
</evidence>
<dbReference type="NCBIfam" id="NF005537">
    <property type="entry name" value="PRK07199.1"/>
    <property type="match status" value="1"/>
</dbReference>
<evidence type="ECO:0000256" key="3">
    <source>
        <dbReference type="ARBA" id="ARBA00022727"/>
    </source>
</evidence>
<evidence type="ECO:0000256" key="5">
    <source>
        <dbReference type="ARBA" id="ARBA00022777"/>
    </source>
</evidence>
<dbReference type="GO" id="GO:0000287">
    <property type="term" value="F:magnesium ion binding"/>
    <property type="evidence" value="ECO:0007669"/>
    <property type="project" value="InterPro"/>
</dbReference>
<evidence type="ECO:0000256" key="2">
    <source>
        <dbReference type="ARBA" id="ARBA00022679"/>
    </source>
</evidence>
<dbReference type="GO" id="GO:0004749">
    <property type="term" value="F:ribose phosphate diphosphokinase activity"/>
    <property type="evidence" value="ECO:0007669"/>
    <property type="project" value="UniProtKB-EC"/>
</dbReference>
<dbReference type="Proteomes" id="UP000242469">
    <property type="component" value="Unassembled WGS sequence"/>
</dbReference>
<keyword evidence="5 11" id="KW-0418">Kinase</keyword>
<dbReference type="InterPro" id="IPR029099">
    <property type="entry name" value="Pribosyltran_N"/>
</dbReference>
<reference evidence="12" key="1">
    <citation type="submission" date="2016-10" db="EMBL/GenBank/DDBJ databases">
        <authorList>
            <person name="Varghese N."/>
            <person name="Submissions S."/>
        </authorList>
    </citation>
    <scope>NUCLEOTIDE SEQUENCE [LARGE SCALE GENOMIC DNA]</scope>
    <source>
        <strain evidence="12">DSM 11526</strain>
    </source>
</reference>
<evidence type="ECO:0000256" key="8">
    <source>
        <dbReference type="RuleBase" id="RU004324"/>
    </source>
</evidence>
<dbReference type="NCBIfam" id="TIGR01251">
    <property type="entry name" value="ribP_PPkin"/>
    <property type="match status" value="1"/>
</dbReference>
<dbReference type="InterPro" id="IPR000836">
    <property type="entry name" value="PRTase_dom"/>
</dbReference>
<dbReference type="GO" id="GO:0005737">
    <property type="term" value="C:cytoplasm"/>
    <property type="evidence" value="ECO:0007669"/>
    <property type="project" value="TreeGrafter"/>
</dbReference>
<keyword evidence="4" id="KW-0547">Nucleotide-binding</keyword>
<dbReference type="CDD" id="cd06223">
    <property type="entry name" value="PRTases_typeI"/>
    <property type="match status" value="1"/>
</dbReference>